<organism evidence="1 2">
    <name type="scientific">Gloeobacter violaceus (strain ATCC 29082 / PCC 7421)</name>
    <dbReference type="NCBI Taxonomy" id="251221"/>
    <lineage>
        <taxon>Bacteria</taxon>
        <taxon>Bacillati</taxon>
        <taxon>Cyanobacteriota</taxon>
        <taxon>Cyanophyceae</taxon>
        <taxon>Gloeobacterales</taxon>
        <taxon>Gloeobacteraceae</taxon>
        <taxon>Gloeobacter</taxon>
    </lineage>
</organism>
<dbReference type="HOGENOM" id="CLU_2916017_0_0_3"/>
<dbReference type="Proteomes" id="UP000000557">
    <property type="component" value="Chromosome"/>
</dbReference>
<dbReference type="STRING" id="251221.gene:10758711"/>
<sequence>MSEWDKPVPGGVGDACLHPPVHQQRATAMDTVESKAGRDAAQIKRQVEELSARLGKTQDYL</sequence>
<reference evidence="1 2" key="1">
    <citation type="journal article" date="2003" name="DNA Res.">
        <title>Complete genome structure of Gloeobacter violaceus PCC 7421, a cyanobacterium that lacks thylakoids.</title>
        <authorList>
            <person name="Nakamura Y."/>
            <person name="Kaneko T."/>
            <person name="Sato S."/>
            <person name="Mimuro M."/>
            <person name="Miyashita H."/>
            <person name="Tsuchiya T."/>
            <person name="Sasamoto S."/>
            <person name="Watanabe A."/>
            <person name="Kawashima K."/>
            <person name="Kishida Y."/>
            <person name="Kiyokawa C."/>
            <person name="Kohara M."/>
            <person name="Matsumoto M."/>
            <person name="Matsuno A."/>
            <person name="Nakazaki N."/>
            <person name="Shimpo S."/>
            <person name="Takeuchi C."/>
            <person name="Yamada M."/>
            <person name="Tabata S."/>
        </authorList>
    </citation>
    <scope>NUCLEOTIDE SEQUENCE [LARGE SCALE GENOMIC DNA]</scope>
    <source>
        <strain evidence="2">ATCC 29082 / PCC 7421</strain>
    </source>
</reference>
<name>Q7NL94_GLOVI</name>
<dbReference type="EMBL" id="BA000045">
    <property type="protein sequence ID" value="BAC89173.1"/>
    <property type="molecule type" value="Genomic_DNA"/>
</dbReference>
<dbReference type="InParanoid" id="Q7NL94"/>
<evidence type="ECO:0000313" key="2">
    <source>
        <dbReference type="Proteomes" id="UP000000557"/>
    </source>
</evidence>
<keyword evidence="2" id="KW-1185">Reference proteome</keyword>
<dbReference type="AlphaFoldDB" id="Q7NL94"/>
<protein>
    <submittedName>
        <fullName evidence="1">Gsr1232 protein</fullName>
    </submittedName>
</protein>
<gene>
    <name evidence="1" type="ordered locus">gsr1232</name>
</gene>
<reference evidence="1 2" key="2">
    <citation type="journal article" date="2003" name="DNA Res.">
        <title>Complete genome structure of Gloeobacter violaceus PCC 7421, a cyanobacterium that lacks thylakoids (supplement).</title>
        <authorList>
            <person name="Nakamura Y."/>
            <person name="Kaneko T."/>
            <person name="Sato S."/>
            <person name="Mimuro M."/>
            <person name="Miyashita H."/>
            <person name="Tsuchiya T."/>
            <person name="Sasamoto S."/>
            <person name="Watanabe A."/>
            <person name="Kawashima K."/>
            <person name="Kishida Y."/>
            <person name="Kiyokawa C."/>
            <person name="Kohara M."/>
            <person name="Matsumoto M."/>
            <person name="Matsuno A."/>
            <person name="Nakazaki N."/>
            <person name="Shimpo S."/>
            <person name="Takeuchi C."/>
            <person name="Yamada M."/>
            <person name="Tabata S."/>
        </authorList>
    </citation>
    <scope>NUCLEOTIDE SEQUENCE [LARGE SCALE GENOMIC DNA]</scope>
    <source>
        <strain evidence="2">ATCC 29082 / PCC 7421</strain>
    </source>
</reference>
<dbReference type="KEGG" id="gvi:gsr1232"/>
<evidence type="ECO:0000313" key="1">
    <source>
        <dbReference type="EMBL" id="BAC89173.1"/>
    </source>
</evidence>
<accession>Q7NL94</accession>
<proteinExistence type="predicted"/>
<dbReference type="EnsemblBacteria" id="BAC89173">
    <property type="protein sequence ID" value="BAC89173"/>
    <property type="gene ID" value="BAC89173"/>
</dbReference>